<keyword evidence="6" id="KW-0175">Coiled coil</keyword>
<dbReference type="InterPro" id="IPR010343">
    <property type="entry name" value="ArAE_1"/>
</dbReference>
<evidence type="ECO:0000313" key="9">
    <source>
        <dbReference type="EMBL" id="OUM86077.1"/>
    </source>
</evidence>
<dbReference type="Pfam" id="PF06081">
    <property type="entry name" value="ArAE_1"/>
    <property type="match status" value="1"/>
</dbReference>
<feature type="transmembrane region" description="Helical" evidence="8">
    <location>
        <begin position="125"/>
        <end position="143"/>
    </location>
</feature>
<comment type="caution">
    <text evidence="9">The sequence shown here is derived from an EMBL/GenBank/DDBJ whole genome shotgun (WGS) entry which is preliminary data.</text>
</comment>
<evidence type="ECO:0000256" key="2">
    <source>
        <dbReference type="ARBA" id="ARBA00022475"/>
    </source>
</evidence>
<reference evidence="10" key="1">
    <citation type="submission" date="2016-06" db="EMBL/GenBank/DDBJ databases">
        <authorList>
            <person name="Nascimento L."/>
            <person name="Pereira R.V."/>
            <person name="Martins L.F."/>
            <person name="Quaggio R.B."/>
            <person name="Silva A.M."/>
            <person name="Setubal J.C."/>
        </authorList>
    </citation>
    <scope>NUCLEOTIDE SEQUENCE [LARGE SCALE GENOMIC DNA]</scope>
</reference>
<feature type="compositionally biased region" description="Basic and acidic residues" evidence="7">
    <location>
        <begin position="334"/>
        <end position="349"/>
    </location>
</feature>
<dbReference type="GO" id="GO:0005886">
    <property type="term" value="C:plasma membrane"/>
    <property type="evidence" value="ECO:0007669"/>
    <property type="project" value="UniProtKB-SubCell"/>
</dbReference>
<proteinExistence type="predicted"/>
<dbReference type="EMBL" id="LZRT01000094">
    <property type="protein sequence ID" value="OUM86077.1"/>
    <property type="molecule type" value="Genomic_DNA"/>
</dbReference>
<evidence type="ECO:0000256" key="4">
    <source>
        <dbReference type="ARBA" id="ARBA00022989"/>
    </source>
</evidence>
<organism evidence="9 10">
    <name type="scientific">Bacillus thermozeamaize</name>
    <dbReference type="NCBI Taxonomy" id="230954"/>
    <lineage>
        <taxon>Bacteria</taxon>
        <taxon>Bacillati</taxon>
        <taxon>Bacillota</taxon>
        <taxon>Bacilli</taxon>
        <taxon>Bacillales</taxon>
        <taxon>Bacillaceae</taxon>
        <taxon>Bacillus</taxon>
    </lineage>
</organism>
<dbReference type="PANTHER" id="PTHR30509:SF27">
    <property type="entry name" value="UPF0421 PROTEIN YGAE"/>
    <property type="match status" value="1"/>
</dbReference>
<keyword evidence="5 8" id="KW-0472">Membrane</keyword>
<name>A0A1Y3PIV8_9BACI</name>
<accession>A0A1Y3PIV8</accession>
<feature type="transmembrane region" description="Helical" evidence="8">
    <location>
        <begin position="60"/>
        <end position="89"/>
    </location>
</feature>
<keyword evidence="4 8" id="KW-1133">Transmembrane helix</keyword>
<gene>
    <name evidence="9" type="ORF">BAA01_01650</name>
</gene>
<feature type="coiled-coil region" evidence="6">
    <location>
        <begin position="176"/>
        <end position="203"/>
    </location>
</feature>
<dbReference type="Proteomes" id="UP000196475">
    <property type="component" value="Unassembled WGS sequence"/>
</dbReference>
<dbReference type="PANTHER" id="PTHR30509">
    <property type="entry name" value="P-HYDROXYBENZOIC ACID EFFLUX PUMP SUBUNIT-RELATED"/>
    <property type="match status" value="1"/>
</dbReference>
<evidence type="ECO:0000256" key="6">
    <source>
        <dbReference type="SAM" id="Coils"/>
    </source>
</evidence>
<evidence type="ECO:0000313" key="10">
    <source>
        <dbReference type="Proteomes" id="UP000196475"/>
    </source>
</evidence>
<evidence type="ECO:0000256" key="3">
    <source>
        <dbReference type="ARBA" id="ARBA00022692"/>
    </source>
</evidence>
<evidence type="ECO:0000256" key="7">
    <source>
        <dbReference type="SAM" id="MobiDB-lite"/>
    </source>
</evidence>
<comment type="subcellular location">
    <subcellularLocation>
        <location evidence="1">Cell membrane</location>
        <topology evidence="1">Multi-pass membrane protein</topology>
    </subcellularLocation>
</comment>
<keyword evidence="2" id="KW-1003">Cell membrane</keyword>
<protein>
    <submittedName>
        <fullName evidence="9">Uncharacterized protein</fullName>
    </submittedName>
</protein>
<feature type="region of interest" description="Disordered" evidence="7">
    <location>
        <begin position="328"/>
        <end position="349"/>
    </location>
</feature>
<sequence length="349" mass="40296">MRFGARIFKTGLTVILALYASIWLNLEPPVLAAIAAALSIQPSVYRSWKNGLEQVQSNIIGAIIATLFTLFLGNGPLIIAMVVMLVIGINLQLKYEKSTQLAVVTVLAMMTVPKEEFLQYGLDRFFLILIGVLSSLAINIIFFRPQYEKRLFAQHKQLMEQIALSLRFLLDPARDAKESRKDIQEMKKLQENTQNLYLLLQEEKTYFQKTRFSQWRKLVVYREMLKLADEALRFLEKAEHHRTALEHLPPDLQEALLNWLERMASEQERIYLLFEKKLREARLDGEEHELQPLPLAPFLGHPEVLPVLLFAEEYLAQLRHVGLMVQQLQTSQEPHPEQSEPAKPASKQE</sequence>
<dbReference type="AlphaFoldDB" id="A0A1Y3PIV8"/>
<evidence type="ECO:0000256" key="8">
    <source>
        <dbReference type="SAM" id="Phobius"/>
    </source>
</evidence>
<evidence type="ECO:0000256" key="1">
    <source>
        <dbReference type="ARBA" id="ARBA00004651"/>
    </source>
</evidence>
<evidence type="ECO:0000256" key="5">
    <source>
        <dbReference type="ARBA" id="ARBA00023136"/>
    </source>
</evidence>
<keyword evidence="3 8" id="KW-0812">Transmembrane</keyword>